<evidence type="ECO:0000313" key="1">
    <source>
        <dbReference type="EMBL" id="KAF5380923.1"/>
    </source>
</evidence>
<evidence type="ECO:0000313" key="2">
    <source>
        <dbReference type="Proteomes" id="UP000565441"/>
    </source>
</evidence>
<keyword evidence="2" id="KW-1185">Reference proteome</keyword>
<gene>
    <name evidence="1" type="ORF">D9615_004016</name>
</gene>
<protein>
    <recommendedName>
        <fullName evidence="3">Alcohol acetyltransferase</fullName>
    </recommendedName>
</protein>
<dbReference type="InterPro" id="IPR023213">
    <property type="entry name" value="CAT-like_dom_sf"/>
</dbReference>
<proteinExistence type="predicted"/>
<dbReference type="AlphaFoldDB" id="A0A8H5HCR4"/>
<name>A0A8H5HCR4_9AGAR</name>
<organism evidence="1 2">
    <name type="scientific">Tricholomella constricta</name>
    <dbReference type="NCBI Taxonomy" id="117010"/>
    <lineage>
        <taxon>Eukaryota</taxon>
        <taxon>Fungi</taxon>
        <taxon>Dikarya</taxon>
        <taxon>Basidiomycota</taxon>
        <taxon>Agaricomycotina</taxon>
        <taxon>Agaricomycetes</taxon>
        <taxon>Agaricomycetidae</taxon>
        <taxon>Agaricales</taxon>
        <taxon>Tricholomatineae</taxon>
        <taxon>Lyophyllaceae</taxon>
        <taxon>Tricholomella</taxon>
    </lineage>
</organism>
<dbReference type="OrthoDB" id="3264185at2759"/>
<dbReference type="InterPro" id="IPR052058">
    <property type="entry name" value="Alcohol_O-acetyltransferase"/>
</dbReference>
<comment type="caution">
    <text evidence="1">The sequence shown here is derived from an EMBL/GenBank/DDBJ whole genome shotgun (WGS) entry which is preliminary data.</text>
</comment>
<dbReference type="Gene3D" id="3.30.559.10">
    <property type="entry name" value="Chloramphenicol acetyltransferase-like domain"/>
    <property type="match status" value="1"/>
</dbReference>
<dbReference type="PANTHER" id="PTHR28037">
    <property type="entry name" value="ALCOHOL O-ACETYLTRANSFERASE 1-RELATED"/>
    <property type="match status" value="1"/>
</dbReference>
<evidence type="ECO:0008006" key="3">
    <source>
        <dbReference type="Google" id="ProtNLM"/>
    </source>
</evidence>
<reference evidence="1 2" key="1">
    <citation type="journal article" date="2020" name="ISME J.">
        <title>Uncovering the hidden diversity of litter-decomposition mechanisms in mushroom-forming fungi.</title>
        <authorList>
            <person name="Floudas D."/>
            <person name="Bentzer J."/>
            <person name="Ahren D."/>
            <person name="Johansson T."/>
            <person name="Persson P."/>
            <person name="Tunlid A."/>
        </authorList>
    </citation>
    <scope>NUCLEOTIDE SEQUENCE [LARGE SCALE GENOMIC DNA]</scope>
    <source>
        <strain evidence="1 2">CBS 661.87</strain>
    </source>
</reference>
<dbReference type="PANTHER" id="PTHR28037:SF1">
    <property type="entry name" value="ALCOHOL O-ACETYLTRANSFERASE 1-RELATED"/>
    <property type="match status" value="1"/>
</dbReference>
<dbReference type="Proteomes" id="UP000565441">
    <property type="component" value="Unassembled WGS sequence"/>
</dbReference>
<sequence>MATWAPRRSVYPRIFVRPLGVTELGFYWDSKFNGTADTLQHAVVESIDPADQVLFSVENITRTWRSLKQQFPLLGSFLEEPAGSRDPVSFVFAEDRLENCGPEEISFHSASSLSEAQEFADVVLNGVRLLSSNLLARVVIISRTDQISHVHVLIHVAHCITDGIANATLLRSFLDILSSSLTSTQWDIEERLALALPLDVLLPDIALSRARNRWHRAIGQTLSSIRLSKITGGHTLPRIFTRLTAYTPARSGLITLSFSPEESTRIIQNCRANGLTFGNAFPVLAQVALTRVLCRRYIRGDIDIEEWEYRKKEPMVTGGPLSLRSFLDPEWYDRGGSTNVSLAIGFFSLRLPFMPLGAVANIAPGDDLPNFQDLLSFPRFLLRSRSIRKQSASLTKHPLFLYISMSRSQASVDRLKDVATNWKDMEGQIAAPIPVTDQHPVLTHGGSSFGNVDNLLPRHYPLARECSPTPRLYLHTSGTKLHCRPAELYLGASTTRQQLHLNVFWDMNVYDEDTVKEWLHEVREATKVFLEGDAATIKKPQTRL</sequence>
<accession>A0A8H5HCR4</accession>
<dbReference type="EMBL" id="JAACJP010000012">
    <property type="protein sequence ID" value="KAF5380923.1"/>
    <property type="molecule type" value="Genomic_DNA"/>
</dbReference>